<proteinExistence type="predicted"/>
<sequence length="529" mass="53623">MPVCQFFLRGMCRYGSNCRNEHVAPRDLKGGKDASNLVGPENFGTISKTVQDDLVKEKPAFYLSVYAPCKNAPNMIDGTDVSPEELRFNAYQARASNTMPQYIANEAQQIQQMDAVISSITKNTHDAYKHFYHTRVPLNHPTSTFGQASAPAFSAQSGSNFTQATAFGKPAFGVPQSGGFGAFGTSAPATSSAPAFGQSPNRPAVTAFGAPSTVFGASTFGAPPPATSSTATAFGQPSAFGAPAAVSAFGAAPATTAFGNQPTSTAFGTQPVTTAFGTQPAATAFGAQPPVSVFGAPSKFGTTAFGGAPTQSSIVSAFGVPSAFGVSAAPTGKPPVSAFGQSQSTTSSFGQSTAFGKPSAFGQSAFGKPSAFGSTSTPSAFGQPAFGQSAFGSNANASTLSTTTTTTAAAPPPLPQPTGGFAAFANSGSGGVSFTPAPPTTPAPSSSAFGTKAVSAFSTVSAFGAPNASQPAISTVGSSRTAEPPNQTDPWWEDAPKESELPPDLLAAFQAEWFSWDLIPHLPPPISLR</sequence>
<keyword evidence="3" id="KW-0863">Zinc-finger</keyword>
<comment type="caution">
    <text evidence="6">The sequence shown here is derived from an EMBL/GenBank/DDBJ whole genome shotgun (WGS) entry which is preliminary data.</text>
</comment>
<evidence type="ECO:0000256" key="3">
    <source>
        <dbReference type="PROSITE-ProRule" id="PRU00723"/>
    </source>
</evidence>
<dbReference type="EMBL" id="MU167235">
    <property type="protein sequence ID" value="KAG0148578.1"/>
    <property type="molecule type" value="Genomic_DNA"/>
</dbReference>
<dbReference type="PANTHER" id="PTHR46527">
    <property type="entry name" value="NUCLEOPORIN-LIKE PROTEIN 2"/>
    <property type="match status" value="1"/>
</dbReference>
<dbReference type="InterPro" id="IPR051767">
    <property type="entry name" value="Nucleoporin_NUP42"/>
</dbReference>
<keyword evidence="3" id="KW-0862">Zinc</keyword>
<dbReference type="PANTHER" id="PTHR46527:SF1">
    <property type="entry name" value="NUCLEOPORIN NUP42"/>
    <property type="match status" value="1"/>
</dbReference>
<dbReference type="Gene3D" id="4.10.1000.10">
    <property type="entry name" value="Zinc finger, CCCH-type"/>
    <property type="match status" value="1"/>
</dbReference>
<evidence type="ECO:0000313" key="7">
    <source>
        <dbReference type="Proteomes" id="UP000886653"/>
    </source>
</evidence>
<evidence type="ECO:0000259" key="5">
    <source>
        <dbReference type="PROSITE" id="PS50103"/>
    </source>
</evidence>
<feature type="compositionally biased region" description="Polar residues" evidence="4">
    <location>
        <begin position="465"/>
        <end position="489"/>
    </location>
</feature>
<keyword evidence="3" id="KW-0479">Metal-binding</keyword>
<evidence type="ECO:0000256" key="1">
    <source>
        <dbReference type="ARBA" id="ARBA00004123"/>
    </source>
</evidence>
<protein>
    <recommendedName>
        <fullName evidence="5">C3H1-type domain-containing protein</fullName>
    </recommendedName>
</protein>
<keyword evidence="2" id="KW-0539">Nucleus</keyword>
<dbReference type="AlphaFoldDB" id="A0A9P6NQV0"/>
<accession>A0A9P6NQV0</accession>
<dbReference type="Proteomes" id="UP000886653">
    <property type="component" value="Unassembled WGS sequence"/>
</dbReference>
<evidence type="ECO:0000256" key="4">
    <source>
        <dbReference type="SAM" id="MobiDB-lite"/>
    </source>
</evidence>
<dbReference type="PROSITE" id="PS50103">
    <property type="entry name" value="ZF_C3H1"/>
    <property type="match status" value="1"/>
</dbReference>
<feature type="region of interest" description="Disordered" evidence="4">
    <location>
        <begin position="465"/>
        <end position="499"/>
    </location>
</feature>
<dbReference type="InterPro" id="IPR000571">
    <property type="entry name" value="Znf_CCCH"/>
</dbReference>
<feature type="domain" description="C3H1-type" evidence="5">
    <location>
        <begin position="1"/>
        <end position="25"/>
    </location>
</feature>
<dbReference type="SMART" id="SM00356">
    <property type="entry name" value="ZnF_C3H1"/>
    <property type="match status" value="1"/>
</dbReference>
<feature type="zinc finger region" description="C3H1-type" evidence="3">
    <location>
        <begin position="1"/>
        <end position="25"/>
    </location>
</feature>
<dbReference type="OrthoDB" id="20729at2759"/>
<organism evidence="6 7">
    <name type="scientific">Cronartium quercuum f. sp. fusiforme G11</name>
    <dbReference type="NCBI Taxonomy" id="708437"/>
    <lineage>
        <taxon>Eukaryota</taxon>
        <taxon>Fungi</taxon>
        <taxon>Dikarya</taxon>
        <taxon>Basidiomycota</taxon>
        <taxon>Pucciniomycotina</taxon>
        <taxon>Pucciniomycetes</taxon>
        <taxon>Pucciniales</taxon>
        <taxon>Coleosporiaceae</taxon>
        <taxon>Cronartium</taxon>
    </lineage>
</organism>
<comment type="subcellular location">
    <subcellularLocation>
        <location evidence="1">Nucleus</location>
    </subcellularLocation>
</comment>
<gene>
    <name evidence="6" type="ORF">CROQUDRAFT_75220</name>
</gene>
<name>A0A9P6NQV0_9BASI</name>
<evidence type="ECO:0000256" key="2">
    <source>
        <dbReference type="ARBA" id="ARBA00023242"/>
    </source>
</evidence>
<evidence type="ECO:0000313" key="6">
    <source>
        <dbReference type="EMBL" id="KAG0148578.1"/>
    </source>
</evidence>
<dbReference type="GO" id="GO:0005634">
    <property type="term" value="C:nucleus"/>
    <property type="evidence" value="ECO:0007669"/>
    <property type="project" value="UniProtKB-SubCell"/>
</dbReference>
<dbReference type="GO" id="GO:0008270">
    <property type="term" value="F:zinc ion binding"/>
    <property type="evidence" value="ECO:0007669"/>
    <property type="project" value="UniProtKB-KW"/>
</dbReference>
<keyword evidence="7" id="KW-1185">Reference proteome</keyword>
<feature type="region of interest" description="Disordered" evidence="4">
    <location>
        <begin position="402"/>
        <end position="423"/>
    </location>
</feature>
<reference evidence="6" key="1">
    <citation type="submission" date="2013-11" db="EMBL/GenBank/DDBJ databases">
        <title>Genome sequence of the fusiform rust pathogen reveals effectors for host alternation and coevolution with pine.</title>
        <authorList>
            <consortium name="DOE Joint Genome Institute"/>
            <person name="Smith K."/>
            <person name="Pendleton A."/>
            <person name="Kubisiak T."/>
            <person name="Anderson C."/>
            <person name="Salamov A."/>
            <person name="Aerts A."/>
            <person name="Riley R."/>
            <person name="Clum A."/>
            <person name="Lindquist E."/>
            <person name="Ence D."/>
            <person name="Campbell M."/>
            <person name="Kronenberg Z."/>
            <person name="Feau N."/>
            <person name="Dhillon B."/>
            <person name="Hamelin R."/>
            <person name="Burleigh J."/>
            <person name="Smith J."/>
            <person name="Yandell M."/>
            <person name="Nelson C."/>
            <person name="Grigoriev I."/>
            <person name="Davis J."/>
        </authorList>
    </citation>
    <scope>NUCLEOTIDE SEQUENCE</scope>
    <source>
        <strain evidence="6">G11</strain>
    </source>
</reference>